<dbReference type="InterPro" id="IPR007133">
    <property type="entry name" value="RNA_pol_II-assoc_Paf1"/>
</dbReference>
<evidence type="ECO:0000256" key="3">
    <source>
        <dbReference type="ARBA" id="ARBA00023242"/>
    </source>
</evidence>
<evidence type="ECO:0008006" key="7">
    <source>
        <dbReference type="Google" id="ProtNLM"/>
    </source>
</evidence>
<keyword evidence="6" id="KW-1185">Reference proteome</keyword>
<dbReference type="PANTHER" id="PTHR23188:SF12">
    <property type="entry name" value="RNA POLYMERASE II-ASSOCIATED FACTOR 1 HOMOLOG"/>
    <property type="match status" value="1"/>
</dbReference>
<feature type="compositionally biased region" description="Low complexity" evidence="4">
    <location>
        <begin position="132"/>
        <end position="145"/>
    </location>
</feature>
<comment type="caution">
    <text evidence="5">The sequence shown here is derived from an EMBL/GenBank/DDBJ whole genome shotgun (WGS) entry which is preliminary data.</text>
</comment>
<sequence length="359" mass="39031">MSTKRKPGSDFICKVRYTNALPELPFPPKLLTASTDDYHQDLCRHRTVSLAERLPFPLYADADLGMPLDLILLNAFDDSHSPTAPVYELDPADAELLTPPVAEGAAARARAGAVTWLRRTEYIASDLGRTSSRTAATAPRGRTPAVPTSTADISRRGQIATIDRTFEWAAGLGAEGLDTWRHPTRPGVHAVASYSVLPNTAAWESTFSYCTFDTAPAVETTQDADDLVLLRPTPSGTEPQGYYIAAYVPDEVSATSLRKRRRTGESAGPSDSEPLYFRHGRDFTCEKQVFPDLTQLDFALGSDGTALYVPVSSRLALRKKRAARRRTSAYGSLRDELEDVIAPAALEVSLEPNTGDAAS</sequence>
<keyword evidence="3" id="KW-0539">Nucleus</keyword>
<evidence type="ECO:0000256" key="4">
    <source>
        <dbReference type="SAM" id="MobiDB-lite"/>
    </source>
</evidence>
<evidence type="ECO:0000313" key="6">
    <source>
        <dbReference type="Proteomes" id="UP001150569"/>
    </source>
</evidence>
<reference evidence="5" key="1">
    <citation type="submission" date="2022-07" db="EMBL/GenBank/DDBJ databases">
        <title>Phylogenomic reconstructions and comparative analyses of Kickxellomycotina fungi.</title>
        <authorList>
            <person name="Reynolds N.K."/>
            <person name="Stajich J.E."/>
            <person name="Barry K."/>
            <person name="Grigoriev I.V."/>
            <person name="Crous P."/>
            <person name="Smith M.E."/>
        </authorList>
    </citation>
    <scope>NUCLEOTIDE SEQUENCE</scope>
    <source>
        <strain evidence="5">RSA 861</strain>
    </source>
</reference>
<feature type="region of interest" description="Disordered" evidence="4">
    <location>
        <begin position="132"/>
        <end position="151"/>
    </location>
</feature>
<dbReference type="AlphaFoldDB" id="A0A9W8AA83"/>
<comment type="subcellular location">
    <subcellularLocation>
        <location evidence="1">Nucleus</location>
    </subcellularLocation>
</comment>
<dbReference type="GO" id="GO:0006368">
    <property type="term" value="P:transcription elongation by RNA polymerase II"/>
    <property type="evidence" value="ECO:0007669"/>
    <property type="project" value="InterPro"/>
</dbReference>
<dbReference type="Proteomes" id="UP001150569">
    <property type="component" value="Unassembled WGS sequence"/>
</dbReference>
<evidence type="ECO:0000256" key="2">
    <source>
        <dbReference type="ARBA" id="ARBA00007560"/>
    </source>
</evidence>
<dbReference type="Pfam" id="PF03985">
    <property type="entry name" value="Paf1"/>
    <property type="match status" value="1"/>
</dbReference>
<proteinExistence type="inferred from homology"/>
<organism evidence="5 6">
    <name type="scientific">Tieghemiomyces parasiticus</name>
    <dbReference type="NCBI Taxonomy" id="78921"/>
    <lineage>
        <taxon>Eukaryota</taxon>
        <taxon>Fungi</taxon>
        <taxon>Fungi incertae sedis</taxon>
        <taxon>Zoopagomycota</taxon>
        <taxon>Kickxellomycotina</taxon>
        <taxon>Dimargaritomycetes</taxon>
        <taxon>Dimargaritales</taxon>
        <taxon>Dimargaritaceae</taxon>
        <taxon>Tieghemiomyces</taxon>
    </lineage>
</organism>
<dbReference type="GO" id="GO:0016593">
    <property type="term" value="C:Cdc73/Paf1 complex"/>
    <property type="evidence" value="ECO:0007669"/>
    <property type="project" value="InterPro"/>
</dbReference>
<dbReference type="EMBL" id="JANBPT010000243">
    <property type="protein sequence ID" value="KAJ1925010.1"/>
    <property type="molecule type" value="Genomic_DNA"/>
</dbReference>
<dbReference type="GO" id="GO:0000993">
    <property type="term" value="F:RNA polymerase II complex binding"/>
    <property type="evidence" value="ECO:0007669"/>
    <property type="project" value="TreeGrafter"/>
</dbReference>
<protein>
    <recommendedName>
        <fullName evidence="7">Paf1-domain-containing protein</fullName>
    </recommendedName>
</protein>
<accession>A0A9W8AA83</accession>
<dbReference type="GO" id="GO:0003682">
    <property type="term" value="F:chromatin binding"/>
    <property type="evidence" value="ECO:0007669"/>
    <property type="project" value="TreeGrafter"/>
</dbReference>
<comment type="similarity">
    <text evidence="2">Belongs to the PAF1 family.</text>
</comment>
<dbReference type="PANTHER" id="PTHR23188">
    <property type="entry name" value="RNA POLYMERASE II-ASSOCIATED FACTOR 1 HOMOLOG"/>
    <property type="match status" value="1"/>
</dbReference>
<gene>
    <name evidence="5" type="ORF">IWQ60_004832</name>
</gene>
<name>A0A9W8AA83_9FUNG</name>
<dbReference type="OrthoDB" id="10260285at2759"/>
<evidence type="ECO:0000256" key="1">
    <source>
        <dbReference type="ARBA" id="ARBA00004123"/>
    </source>
</evidence>
<evidence type="ECO:0000313" key="5">
    <source>
        <dbReference type="EMBL" id="KAJ1925010.1"/>
    </source>
</evidence>